<keyword evidence="2" id="KW-1185">Reference proteome</keyword>
<dbReference type="EMBL" id="ML179134">
    <property type="protein sequence ID" value="THU98565.1"/>
    <property type="molecule type" value="Genomic_DNA"/>
</dbReference>
<protein>
    <recommendedName>
        <fullName evidence="3">F-box domain-containing protein</fullName>
    </recommendedName>
</protein>
<dbReference type="Proteomes" id="UP000297245">
    <property type="component" value="Unassembled WGS sequence"/>
</dbReference>
<dbReference type="SUPFAM" id="SSF52047">
    <property type="entry name" value="RNI-like"/>
    <property type="match status" value="1"/>
</dbReference>
<dbReference type="OrthoDB" id="2826340at2759"/>
<evidence type="ECO:0000313" key="2">
    <source>
        <dbReference type="Proteomes" id="UP000297245"/>
    </source>
</evidence>
<name>A0A4V4HGE9_DENBC</name>
<evidence type="ECO:0000313" key="1">
    <source>
        <dbReference type="EMBL" id="THU98565.1"/>
    </source>
</evidence>
<organism evidence="1 2">
    <name type="scientific">Dendrothele bispora (strain CBS 962.96)</name>
    <dbReference type="NCBI Taxonomy" id="1314807"/>
    <lineage>
        <taxon>Eukaryota</taxon>
        <taxon>Fungi</taxon>
        <taxon>Dikarya</taxon>
        <taxon>Basidiomycota</taxon>
        <taxon>Agaricomycotina</taxon>
        <taxon>Agaricomycetes</taxon>
        <taxon>Agaricomycetidae</taxon>
        <taxon>Agaricales</taxon>
        <taxon>Agaricales incertae sedis</taxon>
        <taxon>Dendrothele</taxon>
    </lineage>
</organism>
<proteinExistence type="predicted"/>
<sequence length="364" mass="42089">MSSIDQLNMKITATLTLSGEALPEKLWTMLLDHCPDLETLVIGHRGAMYFSRRHINVSPITRAKWPRLRELTMENCWIYGILDSLEAIECSRALFTSFVRSHPKLTHLHLKGLPCLDVDFRDPPFALQSYGSGIESNPYIAITTGSVREMNFTQKEYSGVFFKYIRLVLLVNPNVRKLTLAMNFSRDNTVEADRNVYDHIDELKDVVACCNRLEDLTVICSTKRKETFLYKDFPEVLRGSSIKRVELWKYHRAGDEPPANLALRIARENPSMERIVIRTLHHQLWDKEYDPLRILQIGYYKVVRDIEGRPLRLAVNEMGGETMAWMLTSKFTLPIAPPKWRSLLKERLVPLLRVKERKSAASDV</sequence>
<accession>A0A4V4HGE9</accession>
<reference evidence="1 2" key="1">
    <citation type="journal article" date="2019" name="Nat. Ecol. Evol.">
        <title>Megaphylogeny resolves global patterns of mushroom evolution.</title>
        <authorList>
            <person name="Varga T."/>
            <person name="Krizsan K."/>
            <person name="Foldi C."/>
            <person name="Dima B."/>
            <person name="Sanchez-Garcia M."/>
            <person name="Sanchez-Ramirez S."/>
            <person name="Szollosi G.J."/>
            <person name="Szarkandi J.G."/>
            <person name="Papp V."/>
            <person name="Albert L."/>
            <person name="Andreopoulos W."/>
            <person name="Angelini C."/>
            <person name="Antonin V."/>
            <person name="Barry K.W."/>
            <person name="Bougher N.L."/>
            <person name="Buchanan P."/>
            <person name="Buyck B."/>
            <person name="Bense V."/>
            <person name="Catcheside P."/>
            <person name="Chovatia M."/>
            <person name="Cooper J."/>
            <person name="Damon W."/>
            <person name="Desjardin D."/>
            <person name="Finy P."/>
            <person name="Geml J."/>
            <person name="Haridas S."/>
            <person name="Hughes K."/>
            <person name="Justo A."/>
            <person name="Karasinski D."/>
            <person name="Kautmanova I."/>
            <person name="Kiss B."/>
            <person name="Kocsube S."/>
            <person name="Kotiranta H."/>
            <person name="LaButti K.M."/>
            <person name="Lechner B.E."/>
            <person name="Liimatainen K."/>
            <person name="Lipzen A."/>
            <person name="Lukacs Z."/>
            <person name="Mihaltcheva S."/>
            <person name="Morgado L.N."/>
            <person name="Niskanen T."/>
            <person name="Noordeloos M.E."/>
            <person name="Ohm R.A."/>
            <person name="Ortiz-Santana B."/>
            <person name="Ovrebo C."/>
            <person name="Racz N."/>
            <person name="Riley R."/>
            <person name="Savchenko A."/>
            <person name="Shiryaev A."/>
            <person name="Soop K."/>
            <person name="Spirin V."/>
            <person name="Szebenyi C."/>
            <person name="Tomsovsky M."/>
            <person name="Tulloss R.E."/>
            <person name="Uehling J."/>
            <person name="Grigoriev I.V."/>
            <person name="Vagvolgyi C."/>
            <person name="Papp T."/>
            <person name="Martin F.M."/>
            <person name="Miettinen O."/>
            <person name="Hibbett D.S."/>
            <person name="Nagy L.G."/>
        </authorList>
    </citation>
    <scope>NUCLEOTIDE SEQUENCE [LARGE SCALE GENOMIC DNA]</scope>
    <source>
        <strain evidence="1 2">CBS 962.96</strain>
    </source>
</reference>
<dbReference type="AlphaFoldDB" id="A0A4V4HGE9"/>
<dbReference type="Gene3D" id="3.80.10.10">
    <property type="entry name" value="Ribonuclease Inhibitor"/>
    <property type="match status" value="1"/>
</dbReference>
<dbReference type="InterPro" id="IPR032675">
    <property type="entry name" value="LRR_dom_sf"/>
</dbReference>
<gene>
    <name evidence="1" type="ORF">K435DRAFT_27203</name>
</gene>
<evidence type="ECO:0008006" key="3">
    <source>
        <dbReference type="Google" id="ProtNLM"/>
    </source>
</evidence>